<evidence type="ECO:0000313" key="2">
    <source>
        <dbReference type="EMBL" id="MPM68433.1"/>
    </source>
</evidence>
<dbReference type="AlphaFoldDB" id="A0A645BZA3"/>
<organism evidence="2">
    <name type="scientific">bioreactor metagenome</name>
    <dbReference type="NCBI Taxonomy" id="1076179"/>
    <lineage>
        <taxon>unclassified sequences</taxon>
        <taxon>metagenomes</taxon>
        <taxon>ecological metagenomes</taxon>
    </lineage>
</organism>
<evidence type="ECO:0000256" key="1">
    <source>
        <dbReference type="SAM" id="MobiDB-lite"/>
    </source>
</evidence>
<dbReference type="EMBL" id="VSSQ01022255">
    <property type="protein sequence ID" value="MPM68433.1"/>
    <property type="molecule type" value="Genomic_DNA"/>
</dbReference>
<name>A0A645BZA3_9ZZZZ</name>
<sequence length="363" mass="40856">MAGKVALKEIFIDGQVLESDELRLGNLFRPIQHQHRITLRENRLDLPEPEKLSHSSHPLRLLCSMLFLRHNLFLEKSGQFNVLRMAGLDCNDRAGNAAAGEVNISDDIENLMTHDLVRVTQPFLADDRPVVDDRGRVEAAALHQTHRQQLLEVAEIDEGAPSGDFGFVRFRRRRGEFIKLRIDRTAGETGGAGDAEHRAGNDHQPGMTAFDIKRRVGRIHFRLGLLLRDASLAQHIAVRQRAAVADRRLHAVHFNDAVVDVERVQRRNNVLDGNDNRLAFSDGGAAPDVDHVRRQRPDFGFAGEVDAPENDSGVLGSGLDPDRRARAGMQRNARIYGRTGHSLLFFHRFFRFQIEFSTSCVII</sequence>
<proteinExistence type="predicted"/>
<feature type="region of interest" description="Disordered" evidence="1">
    <location>
        <begin position="301"/>
        <end position="323"/>
    </location>
</feature>
<reference evidence="2" key="1">
    <citation type="submission" date="2019-08" db="EMBL/GenBank/DDBJ databases">
        <authorList>
            <person name="Kucharzyk K."/>
            <person name="Murdoch R.W."/>
            <person name="Higgins S."/>
            <person name="Loffler F."/>
        </authorList>
    </citation>
    <scope>NUCLEOTIDE SEQUENCE</scope>
</reference>
<feature type="region of interest" description="Disordered" evidence="1">
    <location>
        <begin position="188"/>
        <end position="207"/>
    </location>
</feature>
<accession>A0A645BZA3</accession>
<gene>
    <name evidence="2" type="ORF">SDC9_115365</name>
</gene>
<comment type="caution">
    <text evidence="2">The sequence shown here is derived from an EMBL/GenBank/DDBJ whole genome shotgun (WGS) entry which is preliminary data.</text>
</comment>
<protein>
    <submittedName>
        <fullName evidence="2">Uncharacterized protein</fullName>
    </submittedName>
</protein>